<dbReference type="EMBL" id="JALJOQ010000035">
    <property type="protein sequence ID" value="KAK9806685.1"/>
    <property type="molecule type" value="Genomic_DNA"/>
</dbReference>
<comment type="caution">
    <text evidence="11">The sequence shown here is derived from an EMBL/GenBank/DDBJ whole genome shotgun (WGS) entry which is preliminary data.</text>
</comment>
<dbReference type="GO" id="GO:0005634">
    <property type="term" value="C:nucleus"/>
    <property type="evidence" value="ECO:0007669"/>
    <property type="project" value="UniProtKB-SubCell"/>
</dbReference>
<dbReference type="Gene3D" id="2.60.120.650">
    <property type="entry name" value="Cupin"/>
    <property type="match status" value="1"/>
</dbReference>
<evidence type="ECO:0000313" key="12">
    <source>
        <dbReference type="Proteomes" id="UP001465755"/>
    </source>
</evidence>
<evidence type="ECO:0000256" key="7">
    <source>
        <dbReference type="ARBA" id="ARBA00023004"/>
    </source>
</evidence>
<evidence type="ECO:0000256" key="3">
    <source>
        <dbReference type="ARBA" id="ARBA00006801"/>
    </source>
</evidence>
<evidence type="ECO:0000256" key="5">
    <source>
        <dbReference type="ARBA" id="ARBA00022964"/>
    </source>
</evidence>
<dbReference type="Pfam" id="PF24472">
    <property type="entry name" value="ARM_KDM8_N"/>
    <property type="match status" value="1"/>
</dbReference>
<dbReference type="GO" id="GO:0051213">
    <property type="term" value="F:dioxygenase activity"/>
    <property type="evidence" value="ECO:0007669"/>
    <property type="project" value="UniProtKB-KW"/>
</dbReference>
<dbReference type="PANTHER" id="PTHR12461:SF105">
    <property type="entry name" value="HYPOXIA-INDUCIBLE FACTOR 1-ALPHA INHIBITOR"/>
    <property type="match status" value="1"/>
</dbReference>
<reference evidence="11 12" key="1">
    <citation type="journal article" date="2024" name="Nat. Commun.">
        <title>Phylogenomics reveals the evolutionary origins of lichenization in chlorophyte algae.</title>
        <authorList>
            <person name="Puginier C."/>
            <person name="Libourel C."/>
            <person name="Otte J."/>
            <person name="Skaloud P."/>
            <person name="Haon M."/>
            <person name="Grisel S."/>
            <person name="Petersen M."/>
            <person name="Berrin J.G."/>
            <person name="Delaux P.M."/>
            <person name="Dal Grande F."/>
            <person name="Keller J."/>
        </authorList>
    </citation>
    <scope>NUCLEOTIDE SEQUENCE [LARGE SCALE GENOMIC DNA]</scope>
    <source>
        <strain evidence="11 12">SAG 2036</strain>
    </source>
</reference>
<evidence type="ECO:0000256" key="4">
    <source>
        <dbReference type="ARBA" id="ARBA00022723"/>
    </source>
</evidence>
<sequence length="466" mass="52252">MGKVVLWWTSTPSTVKVKKDTLYLRQLLTVKRVIWEEVDIALDWEARQLLRKEEVQTLPQVQVDGKYIGTIEILQDLEDHGELNKHLDLLRAGGHPLLPLFTLATQPSKALGKDGCMRAAEMLREAAWEKLYTGHWKDVAVAWRDLYSLATLLTRSDHQQQQQQQQQQRKRQRLQEGQPGLSQHGQASCGKQLPVPEGADDDAAAAAAQRPAQPVQLPQGSLCGRGIMIPRTHVPSLEHFLADYMQHGQHGSPLVLTGCMEEWPARVRWRNLDYLREAAGSRTVPVEVGQHYLAEGWGQSLMTLATFIDTHLQQPSSPAAGGSLGYLAQHALFDQIPALAADIRQPEYCCLGEDDTPMVNAWFGPAGTVTPLHTDPHHNLLCQVVGSKYLRLYSAEDTEHLSPFSQGLTTNSSQIDLEKIQDAESVAHLSCWECQLQAGEMLYIPPKWMHYVKALSTSFSVSFWWQ</sequence>
<evidence type="ECO:0000313" key="11">
    <source>
        <dbReference type="EMBL" id="KAK9806685.1"/>
    </source>
</evidence>
<dbReference type="SUPFAM" id="SSF51197">
    <property type="entry name" value="Clavaminate synthase-like"/>
    <property type="match status" value="1"/>
</dbReference>
<comment type="subcellular location">
    <subcellularLocation>
        <location evidence="2">Nucleus</location>
    </subcellularLocation>
</comment>
<dbReference type="InterPro" id="IPR003347">
    <property type="entry name" value="JmjC_dom"/>
</dbReference>
<comment type="similarity">
    <text evidence="3">Belongs to the JARID1 histone demethylase family.</text>
</comment>
<organism evidence="11 12">
    <name type="scientific">Symbiochloris irregularis</name>
    <dbReference type="NCBI Taxonomy" id="706552"/>
    <lineage>
        <taxon>Eukaryota</taxon>
        <taxon>Viridiplantae</taxon>
        <taxon>Chlorophyta</taxon>
        <taxon>core chlorophytes</taxon>
        <taxon>Trebouxiophyceae</taxon>
        <taxon>Trebouxiales</taxon>
        <taxon>Trebouxiaceae</taxon>
        <taxon>Symbiochloris</taxon>
    </lineage>
</organism>
<keyword evidence="12" id="KW-1185">Reference proteome</keyword>
<dbReference type="Pfam" id="PF13621">
    <property type="entry name" value="Cupin_8"/>
    <property type="match status" value="1"/>
</dbReference>
<dbReference type="InterPro" id="IPR041667">
    <property type="entry name" value="Cupin_8"/>
</dbReference>
<evidence type="ECO:0000259" key="10">
    <source>
        <dbReference type="PROSITE" id="PS51184"/>
    </source>
</evidence>
<keyword evidence="8" id="KW-0539">Nucleus</keyword>
<dbReference type="PANTHER" id="PTHR12461">
    <property type="entry name" value="HYPOXIA-INDUCIBLE FACTOR 1 ALPHA INHIBITOR-RELATED"/>
    <property type="match status" value="1"/>
</dbReference>
<comment type="cofactor">
    <cofactor evidence="1">
        <name>Fe(2+)</name>
        <dbReference type="ChEBI" id="CHEBI:29033"/>
    </cofactor>
</comment>
<accession>A0AAW1PA86</accession>
<dbReference type="PROSITE" id="PS51184">
    <property type="entry name" value="JMJC"/>
    <property type="match status" value="1"/>
</dbReference>
<dbReference type="GO" id="GO:0046872">
    <property type="term" value="F:metal ion binding"/>
    <property type="evidence" value="ECO:0007669"/>
    <property type="project" value="UniProtKB-KW"/>
</dbReference>
<keyword evidence="6" id="KW-0560">Oxidoreductase</keyword>
<dbReference type="Gene3D" id="3.40.30.10">
    <property type="entry name" value="Glutaredoxin"/>
    <property type="match status" value="1"/>
</dbReference>
<keyword evidence="5" id="KW-0223">Dioxygenase</keyword>
<feature type="domain" description="JmjC" evidence="10">
    <location>
        <begin position="325"/>
        <end position="466"/>
    </location>
</feature>
<evidence type="ECO:0000256" key="2">
    <source>
        <dbReference type="ARBA" id="ARBA00004123"/>
    </source>
</evidence>
<dbReference type="AlphaFoldDB" id="A0AAW1PA86"/>
<feature type="region of interest" description="Disordered" evidence="9">
    <location>
        <begin position="158"/>
        <end position="217"/>
    </location>
</feature>
<dbReference type="SMART" id="SM00558">
    <property type="entry name" value="JmjC"/>
    <property type="match status" value="1"/>
</dbReference>
<evidence type="ECO:0000256" key="8">
    <source>
        <dbReference type="ARBA" id="ARBA00023242"/>
    </source>
</evidence>
<protein>
    <recommendedName>
        <fullName evidence="10">JmjC domain-containing protein</fullName>
    </recommendedName>
</protein>
<dbReference type="PROSITE" id="PS51354">
    <property type="entry name" value="GLUTAREDOXIN_2"/>
    <property type="match status" value="1"/>
</dbReference>
<evidence type="ECO:0000256" key="9">
    <source>
        <dbReference type="SAM" id="MobiDB-lite"/>
    </source>
</evidence>
<dbReference type="SUPFAM" id="SSF52833">
    <property type="entry name" value="Thioredoxin-like"/>
    <property type="match status" value="1"/>
</dbReference>
<keyword evidence="4" id="KW-0479">Metal-binding</keyword>
<dbReference type="InterPro" id="IPR036249">
    <property type="entry name" value="Thioredoxin-like_sf"/>
</dbReference>
<gene>
    <name evidence="11" type="ORF">WJX73_008268</name>
</gene>
<keyword evidence="7" id="KW-0408">Iron</keyword>
<name>A0AAW1PA86_9CHLO</name>
<dbReference type="InterPro" id="IPR056520">
    <property type="entry name" value="ARM_KDM8_N"/>
</dbReference>
<evidence type="ECO:0000256" key="6">
    <source>
        <dbReference type="ARBA" id="ARBA00023002"/>
    </source>
</evidence>
<dbReference type="Proteomes" id="UP001465755">
    <property type="component" value="Unassembled WGS sequence"/>
</dbReference>
<proteinExistence type="inferred from homology"/>
<evidence type="ECO:0000256" key="1">
    <source>
        <dbReference type="ARBA" id="ARBA00001954"/>
    </source>
</evidence>